<dbReference type="InterPro" id="IPR011042">
    <property type="entry name" value="6-blade_b-propeller_TolB-like"/>
</dbReference>
<dbReference type="Proteomes" id="UP000683360">
    <property type="component" value="Unassembled WGS sequence"/>
</dbReference>
<keyword evidence="2" id="KW-1185">Reference proteome</keyword>
<protein>
    <submittedName>
        <fullName evidence="1">Uncharacterized protein</fullName>
    </submittedName>
</protein>
<dbReference type="SUPFAM" id="SSF101898">
    <property type="entry name" value="NHL repeat"/>
    <property type="match status" value="1"/>
</dbReference>
<dbReference type="OrthoDB" id="6096644at2759"/>
<dbReference type="Gene3D" id="2.120.10.30">
    <property type="entry name" value="TolB, C-terminal domain"/>
    <property type="match status" value="1"/>
</dbReference>
<accession>A0A8S3TTB6</accession>
<comment type="caution">
    <text evidence="1">The sequence shown here is derived from an EMBL/GenBank/DDBJ whole genome shotgun (WGS) entry which is preliminary data.</text>
</comment>
<proteinExistence type="predicted"/>
<dbReference type="EMBL" id="CAJPWZ010002216">
    <property type="protein sequence ID" value="CAG2233673.1"/>
    <property type="molecule type" value="Genomic_DNA"/>
</dbReference>
<sequence>MAQVLAVPGDVRHGFAFKTTFHHDFGRITGIASTTLGNILLCDYDKKNLILVDPLGKYLNKLSVESEPFDVAITSQNIGYITLPNIRSVLRIDPDRLVVIHKTTANEHCTTVVCVSAVPNSGTDNENKVPCYLGVKMFNSSCAYPVNNNSICLTPEHNHGALSGNPIDSRVVKFHAIDSGTYFSCLAGQSYIKITNYMHYFNEHIVQIETMVMPTDICSDNNGHVYVSGQGSNNIHRLTQDGKVLDIPLDSRHDMKQPVALCFTKNYDKLYIVNEWGKSVLVFDVI</sequence>
<evidence type="ECO:0000313" key="2">
    <source>
        <dbReference type="Proteomes" id="UP000683360"/>
    </source>
</evidence>
<evidence type="ECO:0000313" key="1">
    <source>
        <dbReference type="EMBL" id="CAG2233673.1"/>
    </source>
</evidence>
<reference evidence="1" key="1">
    <citation type="submission" date="2021-03" db="EMBL/GenBank/DDBJ databases">
        <authorList>
            <person name="Bekaert M."/>
        </authorList>
    </citation>
    <scope>NUCLEOTIDE SEQUENCE</scope>
</reference>
<name>A0A8S3TTB6_MYTED</name>
<dbReference type="AlphaFoldDB" id="A0A8S3TTB6"/>
<organism evidence="1 2">
    <name type="scientific">Mytilus edulis</name>
    <name type="common">Blue mussel</name>
    <dbReference type="NCBI Taxonomy" id="6550"/>
    <lineage>
        <taxon>Eukaryota</taxon>
        <taxon>Metazoa</taxon>
        <taxon>Spiralia</taxon>
        <taxon>Lophotrochozoa</taxon>
        <taxon>Mollusca</taxon>
        <taxon>Bivalvia</taxon>
        <taxon>Autobranchia</taxon>
        <taxon>Pteriomorphia</taxon>
        <taxon>Mytilida</taxon>
        <taxon>Mytiloidea</taxon>
        <taxon>Mytilidae</taxon>
        <taxon>Mytilinae</taxon>
        <taxon>Mytilus</taxon>
    </lineage>
</organism>
<gene>
    <name evidence="1" type="ORF">MEDL_46360</name>
</gene>